<dbReference type="SUPFAM" id="SSF103473">
    <property type="entry name" value="MFS general substrate transporter"/>
    <property type="match status" value="1"/>
</dbReference>
<evidence type="ECO:0000256" key="2">
    <source>
        <dbReference type="ARBA" id="ARBA00022448"/>
    </source>
</evidence>
<feature type="transmembrane region" description="Helical" evidence="7">
    <location>
        <begin position="316"/>
        <end position="338"/>
    </location>
</feature>
<evidence type="ECO:0000313" key="9">
    <source>
        <dbReference type="EMBL" id="KAF2258452.1"/>
    </source>
</evidence>
<comment type="caution">
    <text evidence="9">The sequence shown here is derived from an EMBL/GenBank/DDBJ whole genome shotgun (WGS) entry which is preliminary data.</text>
</comment>
<feature type="transmembrane region" description="Helical" evidence="7">
    <location>
        <begin position="47"/>
        <end position="71"/>
    </location>
</feature>
<evidence type="ECO:0000256" key="3">
    <source>
        <dbReference type="ARBA" id="ARBA00022692"/>
    </source>
</evidence>
<feature type="transmembrane region" description="Helical" evidence="7">
    <location>
        <begin position="409"/>
        <end position="429"/>
    </location>
</feature>
<feature type="domain" description="Major facilitator superfamily (MFS) profile" evidence="8">
    <location>
        <begin position="47"/>
        <end position="469"/>
    </location>
</feature>
<gene>
    <name evidence="9" type="ORF">CC78DRAFT_556523</name>
</gene>
<feature type="transmembrane region" description="Helical" evidence="7">
    <location>
        <begin position="211"/>
        <end position="234"/>
    </location>
</feature>
<dbReference type="PANTHER" id="PTHR43791">
    <property type="entry name" value="PERMEASE-RELATED"/>
    <property type="match status" value="1"/>
</dbReference>
<accession>A0A9P4JZB0</accession>
<comment type="subcellular location">
    <subcellularLocation>
        <location evidence="1">Membrane</location>
        <topology evidence="1">Multi-pass membrane protein</topology>
    </subcellularLocation>
</comment>
<evidence type="ECO:0000256" key="7">
    <source>
        <dbReference type="SAM" id="Phobius"/>
    </source>
</evidence>
<evidence type="ECO:0000313" key="10">
    <source>
        <dbReference type="Proteomes" id="UP000800093"/>
    </source>
</evidence>
<organism evidence="9 10">
    <name type="scientific">Lojkania enalia</name>
    <dbReference type="NCBI Taxonomy" id="147567"/>
    <lineage>
        <taxon>Eukaryota</taxon>
        <taxon>Fungi</taxon>
        <taxon>Dikarya</taxon>
        <taxon>Ascomycota</taxon>
        <taxon>Pezizomycotina</taxon>
        <taxon>Dothideomycetes</taxon>
        <taxon>Pleosporomycetidae</taxon>
        <taxon>Pleosporales</taxon>
        <taxon>Pleosporales incertae sedis</taxon>
        <taxon>Lojkania</taxon>
    </lineage>
</organism>
<reference evidence="10" key="1">
    <citation type="journal article" date="2020" name="Stud. Mycol.">
        <title>101 Dothideomycetes genomes: A test case for predicting lifestyles and emergence of pathogens.</title>
        <authorList>
            <person name="Haridas S."/>
            <person name="Albert R."/>
            <person name="Binder M."/>
            <person name="Bloem J."/>
            <person name="LaButti K."/>
            <person name="Salamov A."/>
            <person name="Andreopoulos B."/>
            <person name="Baker S."/>
            <person name="Barry K."/>
            <person name="Bills G."/>
            <person name="Bluhm B."/>
            <person name="Cannon C."/>
            <person name="Castanera R."/>
            <person name="Culley D."/>
            <person name="Daum C."/>
            <person name="Ezra D."/>
            <person name="Gonzalez J."/>
            <person name="Henrissat B."/>
            <person name="Kuo A."/>
            <person name="Liang C."/>
            <person name="Lipzen A."/>
            <person name="Lutzoni F."/>
            <person name="Magnuson J."/>
            <person name="Mondo S."/>
            <person name="Nolan M."/>
            <person name="Ohm R."/>
            <person name="Pangilinan J."/>
            <person name="Park H.-J."/>
            <person name="Ramirez L."/>
            <person name="Alfaro M."/>
            <person name="Sun H."/>
            <person name="Tritt A."/>
            <person name="Yoshinaga Y."/>
            <person name="Zwiers L.-H."/>
            <person name="Turgeon B."/>
            <person name="Goodwin S."/>
            <person name="Spatafora J."/>
            <person name="Crous P."/>
            <person name="Grigoriev I."/>
        </authorList>
    </citation>
    <scope>NUCLEOTIDE SEQUENCE [LARGE SCALE GENOMIC DNA]</scope>
    <source>
        <strain evidence="10">CBS 304.66</strain>
    </source>
</reference>
<feature type="transmembrane region" description="Helical" evidence="7">
    <location>
        <begin position="143"/>
        <end position="166"/>
    </location>
</feature>
<evidence type="ECO:0000256" key="5">
    <source>
        <dbReference type="ARBA" id="ARBA00023136"/>
    </source>
</evidence>
<feature type="transmembrane region" description="Helical" evidence="7">
    <location>
        <begin position="375"/>
        <end position="397"/>
    </location>
</feature>
<feature type="transmembrane region" description="Helical" evidence="7">
    <location>
        <begin position="91"/>
        <end position="111"/>
    </location>
</feature>
<keyword evidence="3 7" id="KW-0812">Transmembrane</keyword>
<dbReference type="FunFam" id="1.20.1250.20:FF:000511">
    <property type="entry name" value="MFS general substrate transporter"/>
    <property type="match status" value="1"/>
</dbReference>
<evidence type="ECO:0000256" key="6">
    <source>
        <dbReference type="SAM" id="MobiDB-lite"/>
    </source>
</evidence>
<dbReference type="InterPro" id="IPR036259">
    <property type="entry name" value="MFS_trans_sf"/>
</dbReference>
<dbReference type="GO" id="GO:0022857">
    <property type="term" value="F:transmembrane transporter activity"/>
    <property type="evidence" value="ECO:0007669"/>
    <property type="project" value="InterPro"/>
</dbReference>
<keyword evidence="2" id="KW-0813">Transport</keyword>
<feature type="transmembrane region" description="Helical" evidence="7">
    <location>
        <begin position="441"/>
        <end position="465"/>
    </location>
</feature>
<keyword evidence="10" id="KW-1185">Reference proteome</keyword>
<feature type="transmembrane region" description="Helical" evidence="7">
    <location>
        <begin position="350"/>
        <end position="369"/>
    </location>
</feature>
<dbReference type="GO" id="GO:0016020">
    <property type="term" value="C:membrane"/>
    <property type="evidence" value="ECO:0007669"/>
    <property type="project" value="UniProtKB-SubCell"/>
</dbReference>
<evidence type="ECO:0000256" key="4">
    <source>
        <dbReference type="ARBA" id="ARBA00022989"/>
    </source>
</evidence>
<dbReference type="Proteomes" id="UP000800093">
    <property type="component" value="Unassembled WGS sequence"/>
</dbReference>
<dbReference type="AlphaFoldDB" id="A0A9P4JZB0"/>
<feature type="compositionally biased region" description="Basic and acidic residues" evidence="6">
    <location>
        <begin position="1"/>
        <end position="18"/>
    </location>
</feature>
<evidence type="ECO:0000256" key="1">
    <source>
        <dbReference type="ARBA" id="ARBA00004141"/>
    </source>
</evidence>
<sequence length="492" mass="54615">MAQDHDKHHANAMEDVEKSPTTTSGDFETEFTPAEQRKIIHRIDRRLVVTVGVLYCISLMDRTNLSAASIAGMTVELSLYVPYGTVSRYSIVTLVFFITYIIFQPPSTVIIRKIGPRIHLSAITLAWGAVMIGMGFVNDWESLAGLRVVLGILEAGFFPSCVYLLSTWYTRYDVGKRYSVFYILGSLASACAGILAYGLMQMGGLQGLGGWRWIFIIEGVITCVLAIGSFWMLVDFPDKAHNSWKFLNEREAKFIIDRVNRDRGDARIEEFSLAKFFRAGLDIKIWGYALIFFNTTTVSYALAYFLPIILMENMGFSVGAAQCLVAPPYAFAAIIMYTTSYIGDKYKTRGPIIVFNMILCLVGLPIMGFHSSSAVRYFGVFLTTAGANSNVPATMSYQANNIRGQWKRAFCSATLVGFGGIGGIAGSLVFRTQDAPDYHPGLYACIACSLLTLVTVASITIVFIYQNKRAARGEIELEDSDEDHQRGFRYTI</sequence>
<dbReference type="Pfam" id="PF07690">
    <property type="entry name" value="MFS_1"/>
    <property type="match status" value="1"/>
</dbReference>
<dbReference type="PANTHER" id="PTHR43791:SF47">
    <property type="entry name" value="MAJOR FACILITATOR SUPERFAMILY (MFS) PROFILE DOMAIN-CONTAINING PROTEIN-RELATED"/>
    <property type="match status" value="1"/>
</dbReference>
<proteinExistence type="predicted"/>
<feature type="transmembrane region" description="Helical" evidence="7">
    <location>
        <begin position="178"/>
        <end position="199"/>
    </location>
</feature>
<feature type="transmembrane region" description="Helical" evidence="7">
    <location>
        <begin position="118"/>
        <end position="137"/>
    </location>
</feature>
<dbReference type="InterPro" id="IPR020846">
    <property type="entry name" value="MFS_dom"/>
</dbReference>
<name>A0A9P4JZB0_9PLEO</name>
<keyword evidence="5 7" id="KW-0472">Membrane</keyword>
<feature type="region of interest" description="Disordered" evidence="6">
    <location>
        <begin position="1"/>
        <end position="28"/>
    </location>
</feature>
<evidence type="ECO:0000259" key="8">
    <source>
        <dbReference type="PROSITE" id="PS50850"/>
    </source>
</evidence>
<dbReference type="PROSITE" id="PS50850">
    <property type="entry name" value="MFS"/>
    <property type="match status" value="1"/>
</dbReference>
<dbReference type="InterPro" id="IPR011701">
    <property type="entry name" value="MFS"/>
</dbReference>
<dbReference type="FunFam" id="1.20.1250.20:FF:000409">
    <property type="entry name" value="MFS general substrate transporter"/>
    <property type="match status" value="1"/>
</dbReference>
<feature type="transmembrane region" description="Helical" evidence="7">
    <location>
        <begin position="285"/>
        <end position="310"/>
    </location>
</feature>
<dbReference type="Gene3D" id="1.20.1250.20">
    <property type="entry name" value="MFS general substrate transporter like domains"/>
    <property type="match status" value="2"/>
</dbReference>
<protein>
    <submittedName>
        <fullName evidence="9">Phthalate transporter-like protein</fullName>
    </submittedName>
</protein>
<dbReference type="OrthoDB" id="3639251at2759"/>
<dbReference type="EMBL" id="ML986764">
    <property type="protein sequence ID" value="KAF2258452.1"/>
    <property type="molecule type" value="Genomic_DNA"/>
</dbReference>
<keyword evidence="4 7" id="KW-1133">Transmembrane helix</keyword>